<accession>A0A2P8FPM1</accession>
<comment type="caution">
    <text evidence="1">The sequence shown here is derived from an EMBL/GenBank/DDBJ whole genome shotgun (WGS) entry which is preliminary data.</text>
</comment>
<proteinExistence type="predicted"/>
<reference evidence="1 2" key="1">
    <citation type="submission" date="2018-03" db="EMBL/GenBank/DDBJ databases">
        <title>Genomic Encyclopedia of Archaeal and Bacterial Type Strains, Phase II (KMG-II): from individual species to whole genera.</title>
        <authorList>
            <person name="Goeker M."/>
        </authorList>
    </citation>
    <scope>NUCLEOTIDE SEQUENCE [LARGE SCALE GENOMIC DNA]</scope>
    <source>
        <strain evidence="1 2">DSM 18107</strain>
    </source>
</reference>
<dbReference type="AlphaFoldDB" id="A0A2P8FPM1"/>
<keyword evidence="2" id="KW-1185">Reference proteome</keyword>
<keyword evidence="1" id="KW-0456">Lyase</keyword>
<dbReference type="OrthoDB" id="1097578at2"/>
<organism evidence="1 2">
    <name type="scientific">Chitinophaga ginsengisoli</name>
    <dbReference type="NCBI Taxonomy" id="363837"/>
    <lineage>
        <taxon>Bacteria</taxon>
        <taxon>Pseudomonadati</taxon>
        <taxon>Bacteroidota</taxon>
        <taxon>Chitinophagia</taxon>
        <taxon>Chitinophagales</taxon>
        <taxon>Chitinophagaceae</taxon>
        <taxon>Chitinophaga</taxon>
    </lineage>
</organism>
<sequence length="456" mass="50028">MIAAALLYLVVSYSTEIRLTPTPVSNMHISASTDTVDASAREYTLVPDKQGRLNIDNSRNTYRPGDILNLKGNFKSIFIFNMSGTAKRPIIIRNYRNTVVKIGEPDWNGGGNSSACEFSNCHYIRFGSQSDRNMIIINGSTQAAREAYQDLHIGNKSDNLEICFLTIMNGGNGIVAKTDPVKGDRSTVYPNLVIYNLQIHDLTVTGTKNEAMYIGHTATYWDHTLNQPYYGSPSKFTAGHDYIQPAKWQNVKIYNNLVSNIGLDGIQTAAIDGLEIFNNEVTQWGTQRNAAHNGGILIGGRTTNTNTHDNYVHDGWGEFCQFYGSGENRATHVISNNLFTDNQGDGISMRGTDNAIVRITNNTVACTKGNSLRINGYTGMKGKQIVNANALIAPNGGNGINIRNYVYVEEGGDAIEGAGNEENKKFKTPREAGVNTAEYYCPQQGSSIGNAGYRRK</sequence>
<name>A0A2P8FPM1_9BACT</name>
<dbReference type="EMBL" id="PYGK01000017">
    <property type="protein sequence ID" value="PSL23680.1"/>
    <property type="molecule type" value="Genomic_DNA"/>
</dbReference>
<dbReference type="Proteomes" id="UP000240978">
    <property type="component" value="Unassembled WGS sequence"/>
</dbReference>
<dbReference type="InterPro" id="IPR012334">
    <property type="entry name" value="Pectin_lyas_fold"/>
</dbReference>
<dbReference type="SUPFAM" id="SSF51126">
    <property type="entry name" value="Pectin lyase-like"/>
    <property type="match status" value="1"/>
</dbReference>
<evidence type="ECO:0000313" key="2">
    <source>
        <dbReference type="Proteomes" id="UP000240978"/>
    </source>
</evidence>
<evidence type="ECO:0000313" key="1">
    <source>
        <dbReference type="EMBL" id="PSL23680.1"/>
    </source>
</evidence>
<dbReference type="SMART" id="SM00710">
    <property type="entry name" value="PbH1"/>
    <property type="match status" value="6"/>
</dbReference>
<gene>
    <name evidence="1" type="ORF">CLV42_11734</name>
</gene>
<dbReference type="GO" id="GO:0016829">
    <property type="term" value="F:lyase activity"/>
    <property type="evidence" value="ECO:0007669"/>
    <property type="project" value="UniProtKB-KW"/>
</dbReference>
<dbReference type="Gene3D" id="2.160.20.10">
    <property type="entry name" value="Single-stranded right-handed beta-helix, Pectin lyase-like"/>
    <property type="match status" value="1"/>
</dbReference>
<protein>
    <submittedName>
        <fullName evidence="1">Parallel beta helix pectate lyase-like protein</fullName>
    </submittedName>
</protein>
<dbReference type="InterPro" id="IPR011050">
    <property type="entry name" value="Pectin_lyase_fold/virulence"/>
</dbReference>
<dbReference type="InterPro" id="IPR006626">
    <property type="entry name" value="PbH1"/>
</dbReference>